<reference evidence="1 2" key="1">
    <citation type="submission" date="2024-05" db="EMBL/GenBank/DDBJ databases">
        <title>Culex pipiens pipiens assembly and annotation.</title>
        <authorList>
            <person name="Alout H."/>
            <person name="Durand T."/>
        </authorList>
    </citation>
    <scope>NUCLEOTIDE SEQUENCE [LARGE SCALE GENOMIC DNA]</scope>
    <source>
        <strain evidence="1">HA-2024</strain>
        <tissue evidence="1">Whole body</tissue>
    </source>
</reference>
<proteinExistence type="predicted"/>
<dbReference type="Proteomes" id="UP001562425">
    <property type="component" value="Unassembled WGS sequence"/>
</dbReference>
<dbReference type="EMBL" id="JBEHCU010009610">
    <property type="protein sequence ID" value="KAL1379583.1"/>
    <property type="molecule type" value="Genomic_DNA"/>
</dbReference>
<dbReference type="AlphaFoldDB" id="A0ABD1CT91"/>
<evidence type="ECO:0000313" key="2">
    <source>
        <dbReference type="Proteomes" id="UP001562425"/>
    </source>
</evidence>
<evidence type="ECO:0000313" key="1">
    <source>
        <dbReference type="EMBL" id="KAL1379583.1"/>
    </source>
</evidence>
<comment type="caution">
    <text evidence="1">The sequence shown here is derived from an EMBL/GenBank/DDBJ whole genome shotgun (WGS) entry which is preliminary data.</text>
</comment>
<protein>
    <submittedName>
        <fullName evidence="1">Uncharacterized protein</fullName>
    </submittedName>
</protein>
<keyword evidence="2" id="KW-1185">Reference proteome</keyword>
<gene>
    <name evidence="1" type="ORF">pipiens_014791</name>
</gene>
<accession>A0ABD1CT91</accession>
<sequence>MSVSAHSVAKSLKWETRSLGSVITITFVDDNRRFMTTSDLTSDNECLRDIPVDMDTPIQRCTRCPQVSLSPNG</sequence>
<name>A0ABD1CT91_CULPP</name>
<organism evidence="1 2">
    <name type="scientific">Culex pipiens pipiens</name>
    <name type="common">Northern house mosquito</name>
    <dbReference type="NCBI Taxonomy" id="38569"/>
    <lineage>
        <taxon>Eukaryota</taxon>
        <taxon>Metazoa</taxon>
        <taxon>Ecdysozoa</taxon>
        <taxon>Arthropoda</taxon>
        <taxon>Hexapoda</taxon>
        <taxon>Insecta</taxon>
        <taxon>Pterygota</taxon>
        <taxon>Neoptera</taxon>
        <taxon>Endopterygota</taxon>
        <taxon>Diptera</taxon>
        <taxon>Nematocera</taxon>
        <taxon>Culicoidea</taxon>
        <taxon>Culicidae</taxon>
        <taxon>Culicinae</taxon>
        <taxon>Culicini</taxon>
        <taxon>Culex</taxon>
        <taxon>Culex</taxon>
    </lineage>
</organism>